<dbReference type="AlphaFoldDB" id="A0A0H4IXQ8"/>
<proteinExistence type="predicted"/>
<name>A0A0H4IXQ8_9PROT</name>
<dbReference type="SUPFAM" id="SSF110997">
    <property type="entry name" value="Sporulation related repeat"/>
    <property type="match status" value="1"/>
</dbReference>
<gene>
    <name evidence="3" type="ORF">VI33_00630</name>
</gene>
<dbReference type="GO" id="GO:0042834">
    <property type="term" value="F:peptidoglycan binding"/>
    <property type="evidence" value="ECO:0007669"/>
    <property type="project" value="InterPro"/>
</dbReference>
<keyword evidence="4" id="KW-1185">Reference proteome</keyword>
<feature type="transmembrane region" description="Helical" evidence="1">
    <location>
        <begin position="21"/>
        <end position="39"/>
    </location>
</feature>
<keyword evidence="1" id="KW-0812">Transmembrane</keyword>
<dbReference type="Pfam" id="PF05036">
    <property type="entry name" value="SPOR"/>
    <property type="match status" value="1"/>
</dbReference>
<reference evidence="3 4" key="1">
    <citation type="submission" date="2015-03" db="EMBL/GenBank/DDBJ databases">
        <title>Comparative analysis of the OM43 clade including a novel species from Red Sea uncovers genomic and metabolic diversity among marine methylotrophs.</title>
        <authorList>
            <person name="Jimenez-Infante F."/>
            <person name="Ngugi D.K."/>
            <person name="Vinu M."/>
            <person name="Alam I."/>
            <person name="Kamau A."/>
            <person name="Blom J."/>
            <person name="Bajic V.B."/>
            <person name="Stingl U."/>
        </authorList>
    </citation>
    <scope>NUCLEOTIDE SEQUENCE [LARGE SCALE GENOMIC DNA]</scope>
    <source>
        <strain evidence="3 4">MBRSH7</strain>
    </source>
</reference>
<dbReference type="InterPro" id="IPR007730">
    <property type="entry name" value="SPOR-like_dom"/>
</dbReference>
<dbReference type="EMBL" id="CP011002">
    <property type="protein sequence ID" value="AKO65309.1"/>
    <property type="molecule type" value="Genomic_DNA"/>
</dbReference>
<accession>A0A0H4IXQ8</accession>
<dbReference type="InterPro" id="IPR036680">
    <property type="entry name" value="SPOR-like_sf"/>
</dbReference>
<evidence type="ECO:0000259" key="2">
    <source>
        <dbReference type="PROSITE" id="PS51724"/>
    </source>
</evidence>
<sequence length="152" mass="16902">MPSNEDPFSEAIQLKKAKKRLLGALIILVGLLIFSYFFLEDRSSTNSQNIKISFIDEGGSSINNDVDQSSENLEVDNFFIQIGIFSDKENTSKLLSSIQSLGIDCTLEAVVLDGKKKYRVKTGIFESYGEAESALEILKTNKFSGIIKKYNS</sequence>
<dbReference type="PROSITE" id="PS51724">
    <property type="entry name" value="SPOR"/>
    <property type="match status" value="1"/>
</dbReference>
<evidence type="ECO:0000313" key="3">
    <source>
        <dbReference type="EMBL" id="AKO65309.1"/>
    </source>
</evidence>
<keyword evidence="1" id="KW-1133">Transmembrane helix</keyword>
<keyword evidence="1" id="KW-0472">Membrane</keyword>
<dbReference type="Gene3D" id="3.30.70.1070">
    <property type="entry name" value="Sporulation related repeat"/>
    <property type="match status" value="1"/>
</dbReference>
<organism evidence="3 4">
    <name type="scientific">Methylophilales bacterium MBRS-H7</name>
    <dbReference type="NCBI Taxonomy" id="1623450"/>
    <lineage>
        <taxon>Bacteria</taxon>
        <taxon>Pseudomonadati</taxon>
        <taxon>Pseudomonadota</taxon>
        <taxon>Betaproteobacteria</taxon>
        <taxon>Nitrosomonadales</taxon>
        <taxon>OM43 clade</taxon>
    </lineage>
</organism>
<dbReference type="Proteomes" id="UP000066549">
    <property type="component" value="Chromosome"/>
</dbReference>
<evidence type="ECO:0000256" key="1">
    <source>
        <dbReference type="SAM" id="Phobius"/>
    </source>
</evidence>
<evidence type="ECO:0000313" key="4">
    <source>
        <dbReference type="Proteomes" id="UP000066549"/>
    </source>
</evidence>
<dbReference type="OrthoDB" id="5298834at2"/>
<protein>
    <recommendedName>
        <fullName evidence="2">SPOR domain-containing protein</fullName>
    </recommendedName>
</protein>
<feature type="domain" description="SPOR" evidence="2">
    <location>
        <begin position="72"/>
        <end position="150"/>
    </location>
</feature>